<evidence type="ECO:0000313" key="1">
    <source>
        <dbReference type="EMBL" id="ASX26739.1"/>
    </source>
</evidence>
<name>A0A249DZH1_9ENTR</name>
<protein>
    <submittedName>
        <fullName evidence="1">Uncharacterized protein</fullName>
    </submittedName>
</protein>
<dbReference type="RefSeq" id="WP_016857871.1">
    <property type="nucleotide sequence ID" value="NZ_CP016303.1"/>
</dbReference>
<organism evidence="1 2">
    <name type="scientific">Candidatus Hamiltonella defensa</name>
    <name type="common">Bemisia tabaci</name>
    <dbReference type="NCBI Taxonomy" id="672795"/>
    <lineage>
        <taxon>Bacteria</taxon>
        <taxon>Pseudomonadati</taxon>
        <taxon>Pseudomonadota</taxon>
        <taxon>Gammaproteobacteria</taxon>
        <taxon>Enterobacterales</taxon>
        <taxon>Enterobacteriaceae</taxon>
        <taxon>aphid secondary symbionts</taxon>
        <taxon>Candidatus Williamhamiltonella</taxon>
    </lineage>
</organism>
<reference evidence="1 2" key="2">
    <citation type="submission" date="2017-09" db="EMBL/GenBank/DDBJ databases">
        <title>The genome of whitefly Bemisia tabaci, a global crop pest, provides novel insights into virus transmission, host adaptation and insecticide resistance.</title>
        <authorList>
            <person name="Kaur N."/>
            <person name="Kliot A."/>
            <person name="Pinheiro P.V."/>
            <person name="Luan J."/>
            <person name="Zheng Y."/>
            <person name="Liu W."/>
            <person name="Sun H."/>
            <person name="Yang X."/>
            <person name="Xu Y."/>
            <person name="Luo Y."/>
            <person name="Kruse A."/>
            <person name="Fisher T.W."/>
            <person name="Nelson D.R."/>
            <person name="Elimelech M."/>
            <person name="MacCoss M."/>
            <person name="Johnson R."/>
            <person name="Cohen E."/>
            <person name="Hunter W.B."/>
            <person name="Brown J.K."/>
            <person name="Jander G."/>
            <person name="Cilia M."/>
            <person name="Douglas A.E."/>
            <person name="Ghanim M."/>
            <person name="Simmons A.M."/>
            <person name="Wintermantel W.M."/>
            <person name="Ling K.-S."/>
            <person name="Fei Z."/>
        </authorList>
    </citation>
    <scope>NUCLEOTIDE SEQUENCE [LARGE SCALE GENOMIC DNA]</scope>
    <source>
        <strain evidence="1 2">MEAM1</strain>
    </source>
</reference>
<proteinExistence type="predicted"/>
<sequence length="348" mass="40165">MFQIQKLPATSTSGHINQKPLFVRHESTNNVIDNIENKYYPSLEKDFILKDSIRSAFHRASVFFNKANRPDVITDGACRASDIRTIRTRLSAYIDNMPDDLEKELDEAKADGDLVTVQRIYAELVAKTYQDPLSLQEQTSRQTTSASSETIEIISETEDKYIEGAPTFCGEMSYLFYHFLCQEGVDPNEMRVICFTQEDSHIDPDSLNNHALIIYSSNKELLKKMENYCGVGEHHDHDGSYSHFINICTERNQEKDVLLLIDPWNRDNKIIDPLIKDRVFEYIKNSNKDEQKIEKIFLKHLVDTILIESEVLPQDHNQYDFNDLWEASICIDKPIDSSSDESEGDYQS</sequence>
<dbReference type="Proteomes" id="UP000216438">
    <property type="component" value="Chromosome"/>
</dbReference>
<reference evidence="2" key="1">
    <citation type="submission" date="2016-06" db="EMBL/GenBank/DDBJ databases">
        <authorList>
            <person name="Chen W."/>
            <person name="Hasegawa D.K."/>
        </authorList>
    </citation>
    <scope>NUCLEOTIDE SEQUENCE [LARGE SCALE GENOMIC DNA]</scope>
    <source>
        <strain evidence="2">MEAM1</strain>
    </source>
</reference>
<evidence type="ECO:0000313" key="2">
    <source>
        <dbReference type="Proteomes" id="UP000216438"/>
    </source>
</evidence>
<gene>
    <name evidence="1" type="ORF">BA171_06855</name>
</gene>
<dbReference type="EMBL" id="CP016303">
    <property type="protein sequence ID" value="ASX26739.1"/>
    <property type="molecule type" value="Genomic_DNA"/>
</dbReference>
<dbReference type="OrthoDB" id="6643512at2"/>
<dbReference type="AlphaFoldDB" id="A0A249DZH1"/>
<accession>A0A249DZH1</accession>